<feature type="transmembrane region" description="Helical" evidence="5">
    <location>
        <begin position="176"/>
        <end position="194"/>
    </location>
</feature>
<feature type="transmembrane region" description="Helical" evidence="5">
    <location>
        <begin position="280"/>
        <end position="301"/>
    </location>
</feature>
<dbReference type="GO" id="GO:0005783">
    <property type="term" value="C:endoplasmic reticulum"/>
    <property type="evidence" value="ECO:0007669"/>
    <property type="project" value="TreeGrafter"/>
</dbReference>
<dbReference type="InterPro" id="IPR039698">
    <property type="entry name" value="Dfg10/SRD5A3"/>
</dbReference>
<dbReference type="GO" id="GO:0006488">
    <property type="term" value="P:dolichol-linked oligosaccharide biosynthetic process"/>
    <property type="evidence" value="ECO:0007669"/>
    <property type="project" value="InterPro"/>
</dbReference>
<comment type="subcellular location">
    <subcellularLocation>
        <location evidence="1">Endomembrane system</location>
        <topology evidence="1">Multi-pass membrane protein</topology>
    </subcellularLocation>
</comment>
<dbReference type="PANTHER" id="PTHR14624:SF0">
    <property type="entry name" value="POLYPRENOL REDUCTASE"/>
    <property type="match status" value="1"/>
</dbReference>
<dbReference type="Proteomes" id="UP001472866">
    <property type="component" value="Chromosome 07"/>
</dbReference>
<keyword evidence="2 5" id="KW-0812">Transmembrane</keyword>
<evidence type="ECO:0000256" key="1">
    <source>
        <dbReference type="ARBA" id="ARBA00004127"/>
    </source>
</evidence>
<dbReference type="InterPro" id="IPR001104">
    <property type="entry name" value="3-oxo-5_a-steroid_4-DH_C"/>
</dbReference>
<keyword evidence="4 5" id="KW-0472">Membrane</keyword>
<dbReference type="GO" id="GO:0016095">
    <property type="term" value="P:polyprenol catabolic process"/>
    <property type="evidence" value="ECO:0007669"/>
    <property type="project" value="TreeGrafter"/>
</dbReference>
<sequence>MFTVPFIALEVDASWSRLLEGYIALARTYYVLCIAFGALALIPNAVAEKLPRIVQVLRNVLNNSVGRGKTYDERGARELGSSYGSALVRRLLSASVPKRWFSHLYHVAVCCNLLGLLLLLASASCLPEPTSVSRILSSVGHRHTLVALSLLQFHVTRRLLENYFVHAHSEGGRMQLVGYAFGLLYYVFLPANFVTPEVVRNASLDLLAGGSGACDLRNAFQRMGGFFIDPHPAKEISLLAIFFLGNLAQYQCHASLASLRRPGGRGKGKASGEKYKIPQGFWFTYCSSPHYTAEVVLYVALITLSDSWGISTFLLMTMVLMNLGLSATMTQRWYLDKFEDYPKRRWAMIPGIF</sequence>
<evidence type="ECO:0000256" key="4">
    <source>
        <dbReference type="ARBA" id="ARBA00023136"/>
    </source>
</evidence>
<feature type="domain" description="3-oxo-5-alpha-steroid 4-dehydrogenase C-terminal" evidence="6">
    <location>
        <begin position="237"/>
        <end position="353"/>
    </location>
</feature>
<dbReference type="EMBL" id="CP151507">
    <property type="protein sequence ID" value="WZN63119.1"/>
    <property type="molecule type" value="Genomic_DNA"/>
</dbReference>
<protein>
    <submittedName>
        <fullName evidence="7">Steroid dehydrogenase</fullName>
    </submittedName>
</protein>
<evidence type="ECO:0000256" key="5">
    <source>
        <dbReference type="SAM" id="Phobius"/>
    </source>
</evidence>
<accession>A0AAX4PA75</accession>
<reference evidence="7 8" key="1">
    <citation type="submission" date="2024-03" db="EMBL/GenBank/DDBJ databases">
        <title>Complete genome sequence of the green alga Chloropicon roscoffensis RCC1871.</title>
        <authorList>
            <person name="Lemieux C."/>
            <person name="Pombert J.-F."/>
            <person name="Otis C."/>
            <person name="Turmel M."/>
        </authorList>
    </citation>
    <scope>NUCLEOTIDE SEQUENCE [LARGE SCALE GENOMIC DNA]</scope>
    <source>
        <strain evidence="7 8">RCC1871</strain>
    </source>
</reference>
<organism evidence="7 8">
    <name type="scientific">Chloropicon roscoffensis</name>
    <dbReference type="NCBI Taxonomy" id="1461544"/>
    <lineage>
        <taxon>Eukaryota</taxon>
        <taxon>Viridiplantae</taxon>
        <taxon>Chlorophyta</taxon>
        <taxon>Chloropicophyceae</taxon>
        <taxon>Chloropicales</taxon>
        <taxon>Chloropicaceae</taxon>
        <taxon>Chloropicon</taxon>
    </lineage>
</organism>
<evidence type="ECO:0000256" key="2">
    <source>
        <dbReference type="ARBA" id="ARBA00022692"/>
    </source>
</evidence>
<evidence type="ECO:0000259" key="6">
    <source>
        <dbReference type="Pfam" id="PF02544"/>
    </source>
</evidence>
<feature type="transmembrane region" description="Helical" evidence="5">
    <location>
        <begin position="29"/>
        <end position="47"/>
    </location>
</feature>
<proteinExistence type="predicted"/>
<dbReference type="PROSITE" id="PS50244">
    <property type="entry name" value="S5A_REDUCTASE"/>
    <property type="match status" value="1"/>
</dbReference>
<feature type="transmembrane region" description="Helical" evidence="5">
    <location>
        <begin position="313"/>
        <end position="335"/>
    </location>
</feature>
<dbReference type="Gene3D" id="1.20.120.1630">
    <property type="match status" value="1"/>
</dbReference>
<keyword evidence="8" id="KW-1185">Reference proteome</keyword>
<dbReference type="Pfam" id="PF02544">
    <property type="entry name" value="Steroid_dh"/>
    <property type="match status" value="1"/>
</dbReference>
<evidence type="ECO:0000256" key="3">
    <source>
        <dbReference type="ARBA" id="ARBA00022989"/>
    </source>
</evidence>
<dbReference type="GO" id="GO:0003865">
    <property type="term" value="F:3-oxo-5-alpha-steroid 4-dehydrogenase activity"/>
    <property type="evidence" value="ECO:0007669"/>
    <property type="project" value="TreeGrafter"/>
</dbReference>
<gene>
    <name evidence="7" type="ORF">HKI87_07g46640</name>
</gene>
<dbReference type="AlphaFoldDB" id="A0AAX4PA75"/>
<feature type="transmembrane region" description="Helical" evidence="5">
    <location>
        <begin position="104"/>
        <end position="123"/>
    </location>
</feature>
<keyword evidence="3 5" id="KW-1133">Transmembrane helix</keyword>
<evidence type="ECO:0000313" key="7">
    <source>
        <dbReference type="EMBL" id="WZN63119.1"/>
    </source>
</evidence>
<evidence type="ECO:0000313" key="8">
    <source>
        <dbReference type="Proteomes" id="UP001472866"/>
    </source>
</evidence>
<dbReference type="PANTHER" id="PTHR14624">
    <property type="entry name" value="DFG10 PROTEIN"/>
    <property type="match status" value="1"/>
</dbReference>
<name>A0AAX4PA75_9CHLO</name>